<dbReference type="GO" id="GO:0003700">
    <property type="term" value="F:DNA-binding transcription factor activity"/>
    <property type="evidence" value="ECO:0007669"/>
    <property type="project" value="InterPro"/>
</dbReference>
<dbReference type="EMBL" id="JACKSJ010000188">
    <property type="protein sequence ID" value="MCV7172583.1"/>
    <property type="molecule type" value="Genomic_DNA"/>
</dbReference>
<sequence length="343" mass="37104">MAIKSVSAMVLDGLAVFEFGVICEVFGIDRSADGVPNFDFKVCGPVAGVPVRTSVGASVTPDHDFSHLIGADLVAVPAISAGPNGYPPDALEALRTASAAGSIILTVCSGAFVVGAAGLLDGRPCTTHWMHADELARMYPTALVDRNVLYVDDGDLITSAGTAAGIDACLHLVRRELGSEVTNKIARRMVVPPQRDGGQRQYIDQPIPVRCSERFAPHLDWILAHLEKPHTVATLARRANMSARTFARRFVEETGTTPMQWVTDQRVLYARRMLEESDLDIDHIAERSGFGTATLLRHHFRRLIGVTPSDYRRRFCCTGNDTGSASTLDDEFAAVIAESEQTA</sequence>
<accession>A0A9X2YDF3</accession>
<proteinExistence type="predicted"/>
<dbReference type="PROSITE" id="PS01124">
    <property type="entry name" value="HTH_ARAC_FAMILY_2"/>
    <property type="match status" value="1"/>
</dbReference>
<dbReference type="InterPro" id="IPR052158">
    <property type="entry name" value="INH-QAR"/>
</dbReference>
<keyword evidence="1" id="KW-0805">Transcription regulation</keyword>
<keyword evidence="5" id="KW-1185">Reference proteome</keyword>
<dbReference type="GO" id="GO:0043565">
    <property type="term" value="F:sequence-specific DNA binding"/>
    <property type="evidence" value="ECO:0007669"/>
    <property type="project" value="InterPro"/>
</dbReference>
<dbReference type="RefSeq" id="WP_264014757.1">
    <property type="nucleotide sequence ID" value="NZ_JACKSJ010000188.1"/>
</dbReference>
<evidence type="ECO:0000259" key="3">
    <source>
        <dbReference type="PROSITE" id="PS01124"/>
    </source>
</evidence>
<protein>
    <submittedName>
        <fullName evidence="4">Helix-turn-helix domain-containing protein</fullName>
    </submittedName>
</protein>
<dbReference type="InterPro" id="IPR018060">
    <property type="entry name" value="HTH_AraC"/>
</dbReference>
<dbReference type="SUPFAM" id="SSF46689">
    <property type="entry name" value="Homeodomain-like"/>
    <property type="match status" value="2"/>
</dbReference>
<reference evidence="4" key="2">
    <citation type="journal article" date="2022" name="BMC Genomics">
        <title>Comparative genome analysis of mycobacteria focusing on tRNA and non-coding RNA.</title>
        <authorList>
            <person name="Behra P.R.K."/>
            <person name="Pettersson B.M.F."/>
            <person name="Ramesh M."/>
            <person name="Das S."/>
            <person name="Dasgupta S."/>
            <person name="Kirsebom L.A."/>
        </authorList>
    </citation>
    <scope>NUCLEOTIDE SEQUENCE</scope>
    <source>
        <strain evidence="4">DSM 44615</strain>
    </source>
</reference>
<comment type="caution">
    <text evidence="4">The sequence shown here is derived from an EMBL/GenBank/DDBJ whole genome shotgun (WGS) entry which is preliminary data.</text>
</comment>
<organism evidence="4 5">
    <name type="scientific">[Mycobacterium] manitobense</name>
    <dbReference type="NCBI Taxonomy" id="190147"/>
    <lineage>
        <taxon>Bacteria</taxon>
        <taxon>Bacillati</taxon>
        <taxon>Actinomycetota</taxon>
        <taxon>Actinomycetes</taxon>
        <taxon>Mycobacteriales</taxon>
        <taxon>Mycobacteriaceae</taxon>
        <taxon>Mycolicibacterium</taxon>
    </lineage>
</organism>
<evidence type="ECO:0000313" key="4">
    <source>
        <dbReference type="EMBL" id="MCV7172583.1"/>
    </source>
</evidence>
<evidence type="ECO:0000256" key="2">
    <source>
        <dbReference type="ARBA" id="ARBA00023163"/>
    </source>
</evidence>
<dbReference type="Gene3D" id="1.10.10.60">
    <property type="entry name" value="Homeodomain-like"/>
    <property type="match status" value="1"/>
</dbReference>
<dbReference type="Proteomes" id="UP001140293">
    <property type="component" value="Unassembled WGS sequence"/>
</dbReference>
<evidence type="ECO:0000256" key="1">
    <source>
        <dbReference type="ARBA" id="ARBA00023015"/>
    </source>
</evidence>
<feature type="domain" description="HTH araC/xylS-type" evidence="3">
    <location>
        <begin position="216"/>
        <end position="314"/>
    </location>
</feature>
<dbReference type="CDD" id="cd03137">
    <property type="entry name" value="GATase1_AraC_1"/>
    <property type="match status" value="1"/>
</dbReference>
<dbReference type="InterPro" id="IPR029062">
    <property type="entry name" value="Class_I_gatase-like"/>
</dbReference>
<dbReference type="Pfam" id="PF12833">
    <property type="entry name" value="HTH_18"/>
    <property type="match status" value="1"/>
</dbReference>
<dbReference type="PANTHER" id="PTHR43130">
    <property type="entry name" value="ARAC-FAMILY TRANSCRIPTIONAL REGULATOR"/>
    <property type="match status" value="1"/>
</dbReference>
<dbReference type="PANTHER" id="PTHR43130:SF3">
    <property type="entry name" value="HTH-TYPE TRANSCRIPTIONAL REGULATOR RV1931C"/>
    <property type="match status" value="1"/>
</dbReference>
<gene>
    <name evidence="4" type="ORF">H7I41_21935</name>
</gene>
<reference evidence="4" key="1">
    <citation type="submission" date="2020-07" db="EMBL/GenBank/DDBJ databases">
        <authorList>
            <person name="Pettersson B.M.F."/>
            <person name="Behra P.R.K."/>
            <person name="Ramesh M."/>
            <person name="Das S."/>
            <person name="Dasgupta S."/>
            <person name="Kirsebom L.A."/>
        </authorList>
    </citation>
    <scope>NUCLEOTIDE SEQUENCE</scope>
    <source>
        <strain evidence="4">DSM 44615</strain>
    </source>
</reference>
<dbReference type="InterPro" id="IPR009057">
    <property type="entry name" value="Homeodomain-like_sf"/>
</dbReference>
<evidence type="ECO:0000313" key="5">
    <source>
        <dbReference type="Proteomes" id="UP001140293"/>
    </source>
</evidence>
<dbReference type="SMART" id="SM00342">
    <property type="entry name" value="HTH_ARAC"/>
    <property type="match status" value="1"/>
</dbReference>
<dbReference type="SUPFAM" id="SSF52317">
    <property type="entry name" value="Class I glutamine amidotransferase-like"/>
    <property type="match status" value="1"/>
</dbReference>
<dbReference type="Gene3D" id="3.40.50.880">
    <property type="match status" value="1"/>
</dbReference>
<dbReference type="AlphaFoldDB" id="A0A9X2YDF3"/>
<dbReference type="Pfam" id="PF01965">
    <property type="entry name" value="DJ-1_PfpI"/>
    <property type="match status" value="1"/>
</dbReference>
<name>A0A9X2YDF3_9MYCO</name>
<keyword evidence="2" id="KW-0804">Transcription</keyword>
<dbReference type="InterPro" id="IPR002818">
    <property type="entry name" value="DJ-1/PfpI"/>
</dbReference>